<reference evidence="1" key="1">
    <citation type="submission" date="2022-11" db="EMBL/GenBank/DDBJ databases">
        <title>Nonomuraea corallina sp. nov., a new species of the genus Nonomuraea isolated from sea side sediment in Thai sea.</title>
        <authorList>
            <person name="Ngamcharungchit C."/>
            <person name="Matsumoto A."/>
            <person name="Suriyachadkun C."/>
            <person name="Panbangred W."/>
            <person name="Inahashi Y."/>
            <person name="Intra B."/>
        </authorList>
    </citation>
    <scope>NUCLEOTIDE SEQUENCE</scope>
    <source>
        <strain evidence="1">MCN248</strain>
    </source>
</reference>
<dbReference type="Gene3D" id="3.30.530.20">
    <property type="match status" value="1"/>
</dbReference>
<gene>
    <name evidence="1" type="ORF">OUY22_28385</name>
</gene>
<evidence type="ECO:0000313" key="1">
    <source>
        <dbReference type="EMBL" id="MDA0637340.1"/>
    </source>
</evidence>
<dbReference type="Proteomes" id="UP001144036">
    <property type="component" value="Unassembled WGS sequence"/>
</dbReference>
<dbReference type="SUPFAM" id="SSF55961">
    <property type="entry name" value="Bet v1-like"/>
    <property type="match status" value="1"/>
</dbReference>
<comment type="caution">
    <text evidence="1">The sequence shown here is derived from an EMBL/GenBank/DDBJ whole genome shotgun (WGS) entry which is preliminary data.</text>
</comment>
<protein>
    <recommendedName>
        <fullName evidence="3">SRPBCC domain-containing protein</fullName>
    </recommendedName>
</protein>
<name>A0ABT4SK69_9ACTN</name>
<evidence type="ECO:0000313" key="2">
    <source>
        <dbReference type="Proteomes" id="UP001144036"/>
    </source>
</evidence>
<proteinExistence type="predicted"/>
<dbReference type="RefSeq" id="WP_270158242.1">
    <property type="nucleotide sequence ID" value="NZ_JAPNNL010000150.1"/>
</dbReference>
<dbReference type="EMBL" id="JAPNNL010000150">
    <property type="protein sequence ID" value="MDA0637340.1"/>
    <property type="molecule type" value="Genomic_DNA"/>
</dbReference>
<sequence>MSSDFRIERESELPAEPEDVWQAVTRDSAAWSIPLDLARSTVLVWEPPHRGVLRTEIGDWFNQIAFDIAPAPGGSYLRYVHSGVFVDDWENEYEGARRHTDVYLHTLGQYLRYFRGRKFRRFEVLAPKSSITHGALGVIRAAWGIAPDAPTGSELTLPVPGAPAKAAVLDLHDDAFIGVRTEDALYRVFGRNRFGSPVALGVYEYGVQARPERDSANAWAGWLRELYGTAAAP</sequence>
<accession>A0ABT4SK69</accession>
<evidence type="ECO:0008006" key="3">
    <source>
        <dbReference type="Google" id="ProtNLM"/>
    </source>
</evidence>
<organism evidence="1 2">
    <name type="scientific">Nonomuraea corallina</name>
    <dbReference type="NCBI Taxonomy" id="2989783"/>
    <lineage>
        <taxon>Bacteria</taxon>
        <taxon>Bacillati</taxon>
        <taxon>Actinomycetota</taxon>
        <taxon>Actinomycetes</taxon>
        <taxon>Streptosporangiales</taxon>
        <taxon>Streptosporangiaceae</taxon>
        <taxon>Nonomuraea</taxon>
    </lineage>
</organism>
<keyword evidence="2" id="KW-1185">Reference proteome</keyword>
<dbReference type="InterPro" id="IPR023393">
    <property type="entry name" value="START-like_dom_sf"/>
</dbReference>